<feature type="domain" description="PaRep2b" evidence="1">
    <location>
        <begin position="9"/>
        <end position="38"/>
    </location>
</feature>
<dbReference type="KEGG" id="pai:PAE2066"/>
<evidence type="ECO:0000313" key="3">
    <source>
        <dbReference type="Proteomes" id="UP000002439"/>
    </source>
</evidence>
<evidence type="ECO:0000313" key="2">
    <source>
        <dbReference type="EMBL" id="AAL63922.1"/>
    </source>
</evidence>
<dbReference type="EMBL" id="AE009441">
    <property type="protein sequence ID" value="AAL63922.1"/>
    <property type="molecule type" value="Genomic_DNA"/>
</dbReference>
<dbReference type="EnsemblBacteria" id="AAL63922">
    <property type="protein sequence ID" value="AAL63922"/>
    <property type="gene ID" value="PAE2066"/>
</dbReference>
<dbReference type="InParanoid" id="Q8ZVY2"/>
<organism evidence="2 3">
    <name type="scientific">Pyrobaculum aerophilum (strain ATCC 51768 / DSM 7523 / JCM 9630 / CIP 104966 / NBRC 100827 / IM2)</name>
    <dbReference type="NCBI Taxonomy" id="178306"/>
    <lineage>
        <taxon>Archaea</taxon>
        <taxon>Thermoproteota</taxon>
        <taxon>Thermoprotei</taxon>
        <taxon>Thermoproteales</taxon>
        <taxon>Thermoproteaceae</taxon>
        <taxon>Pyrobaculum</taxon>
    </lineage>
</organism>
<dbReference type="HOGENOM" id="CLU_3323114_0_0_2"/>
<accession>Q8ZVY2</accession>
<dbReference type="InterPro" id="IPR011689">
    <property type="entry name" value="PaRep2b"/>
</dbReference>
<dbReference type="AlphaFoldDB" id="Q8ZVY2"/>
<keyword evidence="3" id="KW-1185">Reference proteome</keyword>
<proteinExistence type="predicted"/>
<dbReference type="Pfam" id="PF07775">
    <property type="entry name" value="PaRep2b"/>
    <property type="match status" value="1"/>
</dbReference>
<dbReference type="Proteomes" id="UP000002439">
    <property type="component" value="Chromosome"/>
</dbReference>
<protein>
    <submittedName>
        <fullName evidence="2">PaREP2b</fullName>
    </submittedName>
</protein>
<gene>
    <name evidence="2" type="ordered locus">PAE2066</name>
</gene>
<evidence type="ECO:0000259" key="1">
    <source>
        <dbReference type="Pfam" id="PF07775"/>
    </source>
</evidence>
<sequence length="38" mass="4295">MCGDLLLAEAWQRTKRTYSIAAISRNEWLEAVGALVEE</sequence>
<reference evidence="2 3" key="1">
    <citation type="journal article" date="2002" name="Proc. Natl. Acad. Sci. U.S.A.">
        <title>Genome sequence of the hyperthermophilic crenarchaeon Pyrobaculum aerophilum.</title>
        <authorList>
            <person name="Fitz-Gibbon S.T."/>
            <person name="Ladner H."/>
            <person name="Kim U.J."/>
            <person name="Stetter K.O."/>
            <person name="Simon M.I."/>
            <person name="Miller J.H."/>
        </authorList>
    </citation>
    <scope>NUCLEOTIDE SEQUENCE [LARGE SCALE GENOMIC DNA]</scope>
    <source>
        <strain evidence="3">ATCC 51768 / DSM 7523 / JCM 9630 / CIP 104966 / NBRC 100827 / IM2</strain>
    </source>
</reference>
<name>Q8ZVY2_PYRAE</name>